<sequence>MISLTIPLLTATAVLVWLSSLAIYRLYLSPLAAFPGPKLAALTGWYEAYFDLLRRGRYWVEIERLHEIYGPIIRINPNELHVNDPEWNEPYKISGRVEKYDWYYTFVGSSAAASAFGTIDHDLHRVRRKAQQGYFTTDAIARFEPQLEALTAKFCTALDGFKGTGQPVNLSDAFRSFATDAVSIFTLNRSYGFLDEPDFNAEAHRGIRALPDIGLWNRHFAGLLAVLQSLPKWLLDIANPAEAEAEDSSIKSKIDSRCNAIIADYANKKSDIEPNIIHKMLDAPDLPMEEKAAWRLALEARTLIGAGTETTGQTLSVTAFHLLANPEKARRLKEEILAAKKGREQPLTHQELQMLPYLTPVSTTQRLTHYSTTLFPSPNTFLPERWLQPSERKRLEKYIQPFGRGSRACVGMHFANAEIHKILAETFARFDLKLWDTEFEDIMQVHDFFTSFPESGKGLRVLIED</sequence>
<evidence type="ECO:0000256" key="3">
    <source>
        <dbReference type="ARBA" id="ARBA00022723"/>
    </source>
</evidence>
<dbReference type="InterPro" id="IPR001128">
    <property type="entry name" value="Cyt_P450"/>
</dbReference>
<dbReference type="AlphaFoldDB" id="A0A370TD26"/>
<keyword evidence="6 8" id="KW-0503">Monooxygenase</keyword>
<name>A0A370TD26_9HELO</name>
<dbReference type="GO" id="GO:0005506">
    <property type="term" value="F:iron ion binding"/>
    <property type="evidence" value="ECO:0007669"/>
    <property type="project" value="InterPro"/>
</dbReference>
<evidence type="ECO:0000313" key="9">
    <source>
        <dbReference type="EMBL" id="RDL32362.1"/>
    </source>
</evidence>
<evidence type="ECO:0000256" key="1">
    <source>
        <dbReference type="ARBA" id="ARBA00001971"/>
    </source>
</evidence>
<dbReference type="OrthoDB" id="3945418at2759"/>
<dbReference type="RefSeq" id="XP_031866084.1">
    <property type="nucleotide sequence ID" value="XM_032017441.1"/>
</dbReference>
<dbReference type="InterPro" id="IPR050121">
    <property type="entry name" value="Cytochrome_P450_monoxygenase"/>
</dbReference>
<evidence type="ECO:0000256" key="2">
    <source>
        <dbReference type="ARBA" id="ARBA00010617"/>
    </source>
</evidence>
<accession>A0A370TD26</accession>
<evidence type="ECO:0000256" key="4">
    <source>
        <dbReference type="ARBA" id="ARBA00023002"/>
    </source>
</evidence>
<organism evidence="9 10">
    <name type="scientific">Venustampulla echinocandica</name>
    <dbReference type="NCBI Taxonomy" id="2656787"/>
    <lineage>
        <taxon>Eukaryota</taxon>
        <taxon>Fungi</taxon>
        <taxon>Dikarya</taxon>
        <taxon>Ascomycota</taxon>
        <taxon>Pezizomycotina</taxon>
        <taxon>Leotiomycetes</taxon>
        <taxon>Helotiales</taxon>
        <taxon>Pleuroascaceae</taxon>
        <taxon>Venustampulla</taxon>
    </lineage>
</organism>
<keyword evidence="4 8" id="KW-0560">Oxidoreductase</keyword>
<reference evidence="9 10" key="1">
    <citation type="journal article" date="2018" name="IMA Fungus">
        <title>IMA Genome-F 9: Draft genome sequence of Annulohypoxylon stygium, Aspergillus mulundensis, Berkeleyomyces basicola (syn. Thielaviopsis basicola), Ceratocystis smalleyi, two Cercospora beticola strains, Coleophoma cylindrospora, Fusarium fracticaudum, Phialophora cf. hyalina, and Morchella septimelata.</title>
        <authorList>
            <person name="Wingfield B.D."/>
            <person name="Bills G.F."/>
            <person name="Dong Y."/>
            <person name="Huang W."/>
            <person name="Nel W.J."/>
            <person name="Swalarsk-Parry B.S."/>
            <person name="Vaghefi N."/>
            <person name="Wilken P.M."/>
            <person name="An Z."/>
            <person name="de Beer Z.W."/>
            <person name="De Vos L."/>
            <person name="Chen L."/>
            <person name="Duong T.A."/>
            <person name="Gao Y."/>
            <person name="Hammerbacher A."/>
            <person name="Kikkert J.R."/>
            <person name="Li Y."/>
            <person name="Li H."/>
            <person name="Li K."/>
            <person name="Li Q."/>
            <person name="Liu X."/>
            <person name="Ma X."/>
            <person name="Naidoo K."/>
            <person name="Pethybridge S.J."/>
            <person name="Sun J."/>
            <person name="Steenkamp E.T."/>
            <person name="van der Nest M.A."/>
            <person name="van Wyk S."/>
            <person name="Wingfield M.J."/>
            <person name="Xiong C."/>
            <person name="Yue Q."/>
            <person name="Zhang X."/>
        </authorList>
    </citation>
    <scope>NUCLEOTIDE SEQUENCE [LARGE SCALE GENOMIC DNA]</scope>
    <source>
        <strain evidence="9 10">BP 5553</strain>
    </source>
</reference>
<dbReference type="CDD" id="cd11062">
    <property type="entry name" value="CYP58-like"/>
    <property type="match status" value="1"/>
</dbReference>
<dbReference type="InterPro" id="IPR017972">
    <property type="entry name" value="Cyt_P450_CS"/>
</dbReference>
<dbReference type="STRING" id="2656787.A0A370TD26"/>
<evidence type="ECO:0000256" key="8">
    <source>
        <dbReference type="RuleBase" id="RU000461"/>
    </source>
</evidence>
<dbReference type="InterPro" id="IPR002401">
    <property type="entry name" value="Cyt_P450_E_grp-I"/>
</dbReference>
<evidence type="ECO:0000256" key="7">
    <source>
        <dbReference type="PIRSR" id="PIRSR602401-1"/>
    </source>
</evidence>
<dbReference type="Gene3D" id="1.10.630.10">
    <property type="entry name" value="Cytochrome P450"/>
    <property type="match status" value="1"/>
</dbReference>
<feature type="binding site" description="axial binding residue" evidence="7">
    <location>
        <position position="409"/>
    </location>
    <ligand>
        <name>heme</name>
        <dbReference type="ChEBI" id="CHEBI:30413"/>
    </ligand>
    <ligandPart>
        <name>Fe</name>
        <dbReference type="ChEBI" id="CHEBI:18248"/>
    </ligandPart>
</feature>
<dbReference type="EMBL" id="NPIC01000010">
    <property type="protein sequence ID" value="RDL32362.1"/>
    <property type="molecule type" value="Genomic_DNA"/>
</dbReference>
<evidence type="ECO:0000256" key="5">
    <source>
        <dbReference type="ARBA" id="ARBA00023004"/>
    </source>
</evidence>
<dbReference type="PRINTS" id="PR00463">
    <property type="entry name" value="EP450I"/>
</dbReference>
<dbReference type="GO" id="GO:0020037">
    <property type="term" value="F:heme binding"/>
    <property type="evidence" value="ECO:0007669"/>
    <property type="project" value="InterPro"/>
</dbReference>
<dbReference type="Pfam" id="PF00067">
    <property type="entry name" value="p450"/>
    <property type="match status" value="2"/>
</dbReference>
<proteinExistence type="inferred from homology"/>
<dbReference type="InterPro" id="IPR036396">
    <property type="entry name" value="Cyt_P450_sf"/>
</dbReference>
<gene>
    <name evidence="9" type="ORF">BP5553_08818</name>
</gene>
<keyword evidence="5 7" id="KW-0408">Iron</keyword>
<keyword evidence="7 8" id="KW-0349">Heme</keyword>
<dbReference type="GO" id="GO:0004497">
    <property type="term" value="F:monooxygenase activity"/>
    <property type="evidence" value="ECO:0007669"/>
    <property type="project" value="UniProtKB-KW"/>
</dbReference>
<dbReference type="PANTHER" id="PTHR24305">
    <property type="entry name" value="CYTOCHROME P450"/>
    <property type="match status" value="1"/>
</dbReference>
<dbReference type="GeneID" id="43601667"/>
<comment type="cofactor">
    <cofactor evidence="1 7">
        <name>heme</name>
        <dbReference type="ChEBI" id="CHEBI:30413"/>
    </cofactor>
</comment>
<evidence type="ECO:0000313" key="10">
    <source>
        <dbReference type="Proteomes" id="UP000254866"/>
    </source>
</evidence>
<dbReference type="PRINTS" id="PR00385">
    <property type="entry name" value="P450"/>
</dbReference>
<dbReference type="PANTHER" id="PTHR24305:SF157">
    <property type="entry name" value="N-ACETYLTRYPTOPHAN 6-HYDROXYLASE IVOC-RELATED"/>
    <property type="match status" value="1"/>
</dbReference>
<dbReference type="GO" id="GO:0016705">
    <property type="term" value="F:oxidoreductase activity, acting on paired donors, with incorporation or reduction of molecular oxygen"/>
    <property type="evidence" value="ECO:0007669"/>
    <property type="project" value="InterPro"/>
</dbReference>
<evidence type="ECO:0000256" key="6">
    <source>
        <dbReference type="ARBA" id="ARBA00023033"/>
    </source>
</evidence>
<comment type="caution">
    <text evidence="9">The sequence shown here is derived from an EMBL/GenBank/DDBJ whole genome shotgun (WGS) entry which is preliminary data.</text>
</comment>
<keyword evidence="10" id="KW-1185">Reference proteome</keyword>
<protein>
    <recommendedName>
        <fullName evidence="11">Cytochrome P450</fullName>
    </recommendedName>
</protein>
<dbReference type="SUPFAM" id="SSF48264">
    <property type="entry name" value="Cytochrome P450"/>
    <property type="match status" value="1"/>
</dbReference>
<dbReference type="PROSITE" id="PS00086">
    <property type="entry name" value="CYTOCHROME_P450"/>
    <property type="match status" value="1"/>
</dbReference>
<dbReference type="Proteomes" id="UP000254866">
    <property type="component" value="Unassembled WGS sequence"/>
</dbReference>
<keyword evidence="3 7" id="KW-0479">Metal-binding</keyword>
<comment type="similarity">
    <text evidence="2 8">Belongs to the cytochrome P450 family.</text>
</comment>
<evidence type="ECO:0008006" key="11">
    <source>
        <dbReference type="Google" id="ProtNLM"/>
    </source>
</evidence>